<feature type="domain" description="C3H1-type" evidence="5">
    <location>
        <begin position="47"/>
        <end position="74"/>
    </location>
</feature>
<dbReference type="VEuPathDB" id="CryptoDB:cand_035750"/>
<evidence type="ECO:0000313" key="7">
    <source>
        <dbReference type="Proteomes" id="UP000186804"/>
    </source>
</evidence>
<keyword evidence="7" id="KW-1185">Reference proteome</keyword>
<dbReference type="GO" id="GO:0008270">
    <property type="term" value="F:zinc ion binding"/>
    <property type="evidence" value="ECO:0007669"/>
    <property type="project" value="UniProtKB-KW"/>
</dbReference>
<sequence length="305" mass="35444">MASSSPRSKITITPIRKSTCQVSPANTTTKKRRLTQNITLSNEELGEFRTKLCTDHIKSKCLDPDTCFYSHCSAWQRRNPYKYKYSSVKCPDIDFLRKGIKRRMSLACRCRKGRICPYAHTKEEELYHPDTYKTKICNSYPDCKRYYCPFSHGEDDIRNIISQDYNTNWGVTREVETSDDPTDVKLPEDIFNVELTLNHINNDNSEKVEILTVLIECQRSVLDGDYLNALLLTQKLANTFKKINQSMSSSNNKSILFYPYSHFNSNLYDFQDDNIDKLPNILDEILKPSQLSINVQETLEKLKLE</sequence>
<evidence type="ECO:0000256" key="3">
    <source>
        <dbReference type="ARBA" id="ARBA00022833"/>
    </source>
</evidence>
<dbReference type="InterPro" id="IPR000571">
    <property type="entry name" value="Znf_CCCH"/>
</dbReference>
<feature type="zinc finger region" description="C3H1-type" evidence="4">
    <location>
        <begin position="47"/>
        <end position="74"/>
    </location>
</feature>
<organism evidence="6 7">
    <name type="scientific">Cryptosporidium andersoni</name>
    <dbReference type="NCBI Taxonomy" id="117008"/>
    <lineage>
        <taxon>Eukaryota</taxon>
        <taxon>Sar</taxon>
        <taxon>Alveolata</taxon>
        <taxon>Apicomplexa</taxon>
        <taxon>Conoidasida</taxon>
        <taxon>Coccidia</taxon>
        <taxon>Eucoccidiorida</taxon>
        <taxon>Eimeriorina</taxon>
        <taxon>Cryptosporidiidae</taxon>
        <taxon>Cryptosporidium</taxon>
    </lineage>
</organism>
<gene>
    <name evidence="6" type="ORF">cand_035750</name>
</gene>
<dbReference type="AlphaFoldDB" id="A0A1J4MYJ3"/>
<evidence type="ECO:0000256" key="2">
    <source>
        <dbReference type="ARBA" id="ARBA00022771"/>
    </source>
</evidence>
<evidence type="ECO:0000256" key="1">
    <source>
        <dbReference type="ARBA" id="ARBA00022723"/>
    </source>
</evidence>
<dbReference type="EMBL" id="LRBS01000007">
    <property type="protein sequence ID" value="OII78148.1"/>
    <property type="molecule type" value="Genomic_DNA"/>
</dbReference>
<evidence type="ECO:0000313" key="6">
    <source>
        <dbReference type="EMBL" id="OII78148.1"/>
    </source>
</evidence>
<dbReference type="RefSeq" id="XP_067069994.1">
    <property type="nucleotide sequence ID" value="XM_067213801.1"/>
</dbReference>
<dbReference type="PROSITE" id="PS50103">
    <property type="entry name" value="ZF_C3H1"/>
    <property type="match status" value="1"/>
</dbReference>
<evidence type="ECO:0000259" key="5">
    <source>
        <dbReference type="PROSITE" id="PS50103"/>
    </source>
</evidence>
<dbReference type="OrthoDB" id="20534at2759"/>
<dbReference type="PANTHER" id="PTHR14493">
    <property type="entry name" value="UNKEMPT FAMILY MEMBER"/>
    <property type="match status" value="1"/>
</dbReference>
<dbReference type="PANTHER" id="PTHR14493:SF50">
    <property type="entry name" value="RING FINGER PROTEIN UNKEMPT"/>
    <property type="match status" value="1"/>
</dbReference>
<dbReference type="InterPro" id="IPR045234">
    <property type="entry name" value="Unkempt-like"/>
</dbReference>
<dbReference type="SMART" id="SM00356">
    <property type="entry name" value="ZnF_C3H1"/>
    <property type="match status" value="3"/>
</dbReference>
<accession>A0A1J4MYJ3</accession>
<dbReference type="Gene3D" id="3.30.1370.210">
    <property type="match status" value="1"/>
</dbReference>
<dbReference type="Proteomes" id="UP000186804">
    <property type="component" value="Unassembled WGS sequence"/>
</dbReference>
<name>A0A1J4MYJ3_9CRYT</name>
<keyword evidence="2 4" id="KW-0863">Zinc-finger</keyword>
<keyword evidence="1 4" id="KW-0479">Metal-binding</keyword>
<dbReference type="GeneID" id="92367759"/>
<evidence type="ECO:0000256" key="4">
    <source>
        <dbReference type="PROSITE-ProRule" id="PRU00723"/>
    </source>
</evidence>
<protein>
    <recommendedName>
        <fullName evidence="5">C3H1-type domain-containing protein</fullName>
    </recommendedName>
</protein>
<proteinExistence type="predicted"/>
<keyword evidence="3 4" id="KW-0862">Zinc</keyword>
<reference evidence="6 7" key="1">
    <citation type="submission" date="2016-10" db="EMBL/GenBank/DDBJ databases">
        <title>Reductive evolution of mitochondrial metabolism and differential evolution of invasion-related proteins in Cryptosporidium.</title>
        <authorList>
            <person name="Liu S."/>
            <person name="Roellig D.M."/>
            <person name="Guo Y."/>
            <person name="Li N."/>
            <person name="Frace M.A."/>
            <person name="Tang K."/>
            <person name="Zhang L."/>
            <person name="Feng Y."/>
            <person name="Xiao L."/>
        </authorList>
    </citation>
    <scope>NUCLEOTIDE SEQUENCE [LARGE SCALE GENOMIC DNA]</scope>
    <source>
        <strain evidence="6">30847</strain>
    </source>
</reference>
<comment type="caution">
    <text evidence="6">The sequence shown here is derived from an EMBL/GenBank/DDBJ whole genome shotgun (WGS) entry which is preliminary data.</text>
</comment>